<dbReference type="InterPro" id="IPR025110">
    <property type="entry name" value="AMP-bd_C"/>
</dbReference>
<dbReference type="InterPro" id="IPR000873">
    <property type="entry name" value="AMP-dep_synth/lig_dom"/>
</dbReference>
<name>A0ABT0BWF4_9BACT</name>
<evidence type="ECO:0000259" key="2">
    <source>
        <dbReference type="Pfam" id="PF13193"/>
    </source>
</evidence>
<accession>A0ABT0BWF4</accession>
<gene>
    <name evidence="3" type="ORF">MUN53_00500</name>
</gene>
<dbReference type="InterPro" id="IPR042099">
    <property type="entry name" value="ANL_N_sf"/>
</dbReference>
<evidence type="ECO:0000313" key="3">
    <source>
        <dbReference type="EMBL" id="MCJ2379114.1"/>
    </source>
</evidence>
<dbReference type="SUPFAM" id="SSF56801">
    <property type="entry name" value="Acetyl-CoA synthetase-like"/>
    <property type="match status" value="1"/>
</dbReference>
<organism evidence="3 4">
    <name type="scientific">Parabacteroides faecalis</name>
    <dbReference type="NCBI Taxonomy" id="2924040"/>
    <lineage>
        <taxon>Bacteria</taxon>
        <taxon>Pseudomonadati</taxon>
        <taxon>Bacteroidota</taxon>
        <taxon>Bacteroidia</taxon>
        <taxon>Bacteroidales</taxon>
        <taxon>Tannerellaceae</taxon>
        <taxon>Parabacteroides</taxon>
    </lineage>
</organism>
<comment type="caution">
    <text evidence="3">The sequence shown here is derived from an EMBL/GenBank/DDBJ whole genome shotgun (WGS) entry which is preliminary data.</text>
</comment>
<dbReference type="Proteomes" id="UP001165444">
    <property type="component" value="Unassembled WGS sequence"/>
</dbReference>
<dbReference type="EMBL" id="JAKZMM010000001">
    <property type="protein sequence ID" value="MCJ2379114.1"/>
    <property type="molecule type" value="Genomic_DNA"/>
</dbReference>
<dbReference type="Gene3D" id="3.30.300.30">
    <property type="match status" value="1"/>
</dbReference>
<feature type="domain" description="AMP-dependent synthetase/ligase" evidence="1">
    <location>
        <begin position="30"/>
        <end position="186"/>
    </location>
</feature>
<sequence length="346" mass="38650">METYRKGLSSFPDNPYQELLQFLDEWFDESPTLRVFTSGSTGTPKELLVRKEQMMNSARITCEALHLQKGDKALLCMPLRYIAGKMVVVRALVAGLELIVREPSGHPLADVNEHLRFAAMIPLQVFNSLSVPQEASRLEDTDILIIGGGAIDKQLETALRKMKNTIYSTYGMTETLSHIALRRLNGTEASERYTPFPLVSISLSADHTLVIHAPQVCDETLVTNDVVELFPDGTFQIIGRKDNIINSGGIKIQTECVEKTLRSIISVNFALTAVPHPKFGEALVLLVEKDNEKKIDPKELEGQVKSVLPKYQQPKQILWIEALPLTQTGKISRAECRKLAAELVHY</sequence>
<dbReference type="Gene3D" id="3.40.50.12780">
    <property type="entry name" value="N-terminal domain of ligase-like"/>
    <property type="match status" value="1"/>
</dbReference>
<dbReference type="Pfam" id="PF13193">
    <property type="entry name" value="AMP-binding_C"/>
    <property type="match status" value="1"/>
</dbReference>
<dbReference type="Pfam" id="PF00501">
    <property type="entry name" value="AMP-binding"/>
    <property type="match status" value="1"/>
</dbReference>
<dbReference type="PANTHER" id="PTHR43767">
    <property type="entry name" value="LONG-CHAIN-FATTY-ACID--COA LIGASE"/>
    <property type="match status" value="1"/>
</dbReference>
<evidence type="ECO:0000259" key="1">
    <source>
        <dbReference type="Pfam" id="PF00501"/>
    </source>
</evidence>
<evidence type="ECO:0000313" key="4">
    <source>
        <dbReference type="Proteomes" id="UP001165444"/>
    </source>
</evidence>
<proteinExistence type="predicted"/>
<keyword evidence="4" id="KW-1185">Reference proteome</keyword>
<feature type="domain" description="AMP-binding enzyme C-terminal" evidence="2">
    <location>
        <begin position="270"/>
        <end position="330"/>
    </location>
</feature>
<dbReference type="InterPro" id="IPR050237">
    <property type="entry name" value="ATP-dep_AMP-bd_enzyme"/>
</dbReference>
<protein>
    <submittedName>
        <fullName evidence="3">AMP-binding protein</fullName>
    </submittedName>
</protein>
<reference evidence="3 4" key="1">
    <citation type="submission" date="2022-03" db="EMBL/GenBank/DDBJ databases">
        <title>Parabacteroides sp. nov. isolated from swine feces.</title>
        <authorList>
            <person name="Bak J.E."/>
        </authorList>
    </citation>
    <scope>NUCLEOTIDE SEQUENCE [LARGE SCALE GENOMIC DNA]</scope>
    <source>
        <strain evidence="3 4">AGMB00274</strain>
    </source>
</reference>
<dbReference type="InterPro" id="IPR045851">
    <property type="entry name" value="AMP-bd_C_sf"/>
</dbReference>
<dbReference type="PANTHER" id="PTHR43767:SF1">
    <property type="entry name" value="NONRIBOSOMAL PEPTIDE SYNTHASE PES1 (EUROFUNG)-RELATED"/>
    <property type="match status" value="1"/>
</dbReference>